<organism evidence="2 3">
    <name type="scientific">Trapa natans</name>
    <name type="common">Water chestnut</name>
    <dbReference type="NCBI Taxonomy" id="22666"/>
    <lineage>
        <taxon>Eukaryota</taxon>
        <taxon>Viridiplantae</taxon>
        <taxon>Streptophyta</taxon>
        <taxon>Embryophyta</taxon>
        <taxon>Tracheophyta</taxon>
        <taxon>Spermatophyta</taxon>
        <taxon>Magnoliopsida</taxon>
        <taxon>eudicotyledons</taxon>
        <taxon>Gunneridae</taxon>
        <taxon>Pentapetalae</taxon>
        <taxon>rosids</taxon>
        <taxon>malvids</taxon>
        <taxon>Myrtales</taxon>
        <taxon>Lythraceae</taxon>
        <taxon>Trapa</taxon>
    </lineage>
</organism>
<name>A0AAN7M4T4_TRANT</name>
<evidence type="ECO:0000259" key="1">
    <source>
        <dbReference type="Pfam" id="PF12146"/>
    </source>
</evidence>
<dbReference type="InterPro" id="IPR000073">
    <property type="entry name" value="AB_hydrolase_1"/>
</dbReference>
<feature type="domain" description="Serine aminopeptidase S33" evidence="1">
    <location>
        <begin position="138"/>
        <end position="379"/>
    </location>
</feature>
<dbReference type="Gene3D" id="3.40.50.1820">
    <property type="entry name" value="alpha/beta hydrolase"/>
    <property type="match status" value="1"/>
</dbReference>
<dbReference type="PANTHER" id="PTHR11614">
    <property type="entry name" value="PHOSPHOLIPASE-RELATED"/>
    <property type="match status" value="1"/>
</dbReference>
<reference evidence="2 3" key="1">
    <citation type="journal article" date="2023" name="Hortic Res">
        <title>Pangenome of water caltrop reveals structural variations and asymmetric subgenome divergence after allopolyploidization.</title>
        <authorList>
            <person name="Zhang X."/>
            <person name="Chen Y."/>
            <person name="Wang L."/>
            <person name="Yuan Y."/>
            <person name="Fang M."/>
            <person name="Shi L."/>
            <person name="Lu R."/>
            <person name="Comes H.P."/>
            <person name="Ma Y."/>
            <person name="Chen Y."/>
            <person name="Huang G."/>
            <person name="Zhou Y."/>
            <person name="Zheng Z."/>
            <person name="Qiu Y."/>
        </authorList>
    </citation>
    <scope>NUCLEOTIDE SEQUENCE [LARGE SCALE GENOMIC DNA]</scope>
    <source>
        <strain evidence="2">F231</strain>
    </source>
</reference>
<dbReference type="Pfam" id="PF12146">
    <property type="entry name" value="Hydrolase_4"/>
    <property type="match status" value="1"/>
</dbReference>
<dbReference type="AlphaFoldDB" id="A0AAN7M4T4"/>
<accession>A0AAN7M4T4</accession>
<dbReference type="PRINTS" id="PR00111">
    <property type="entry name" value="ABHYDROLASE"/>
</dbReference>
<sequence length="401" mass="44738">MDSSSTLSFRPSDPSLLRPSGAFSVGRFRNPLLRRKCPPTILSRSPRGIISLVVSAFRKKPPIDGVSDELNAIASLNLDHAPARRRVRDAFADVQLQLDHCLFKLAPSGIRTDEWYERNSKGLEIFCKSWLPAPDVKIKGALCFCHGYGDTCTFFFEGIARRIAASGYAIYAIDHPGFGLSEGLHGYIENFDDVVDNVIEQYRKIIARPEARGLPHFILGQSMGGAITLKVHLKDPSGWDGIILVAPMCKIAKDMKPPEPMVKVLTLMSRICPKAKLVPGVDLAELAFRDQRKRKLAVYNVICYEDQTRLKTAAELLKATEEIESQVHRVSAPLLVLHGAKDRVTDPSVSQFLYDRASSRDKTIKLYEGGYHCILEGEPDDRIFTVLDDIVSWMDSRTAPK</sequence>
<protein>
    <recommendedName>
        <fullName evidence="1">Serine aminopeptidase S33 domain-containing protein</fullName>
    </recommendedName>
</protein>
<evidence type="ECO:0000313" key="2">
    <source>
        <dbReference type="EMBL" id="KAK4791663.1"/>
    </source>
</evidence>
<dbReference type="EMBL" id="JAXQNO010000009">
    <property type="protein sequence ID" value="KAK4791663.1"/>
    <property type="molecule type" value="Genomic_DNA"/>
</dbReference>
<dbReference type="Proteomes" id="UP001346149">
    <property type="component" value="Unassembled WGS sequence"/>
</dbReference>
<dbReference type="InterPro" id="IPR029058">
    <property type="entry name" value="AB_hydrolase_fold"/>
</dbReference>
<gene>
    <name evidence="2" type="ORF">SAY86_032076</name>
</gene>
<dbReference type="InterPro" id="IPR022742">
    <property type="entry name" value="Hydrolase_4"/>
</dbReference>
<comment type="caution">
    <text evidence="2">The sequence shown here is derived from an EMBL/GenBank/DDBJ whole genome shotgun (WGS) entry which is preliminary data.</text>
</comment>
<proteinExistence type="predicted"/>
<dbReference type="InterPro" id="IPR051044">
    <property type="entry name" value="MAG_DAG_Lipase"/>
</dbReference>
<dbReference type="SUPFAM" id="SSF53474">
    <property type="entry name" value="alpha/beta-Hydrolases"/>
    <property type="match status" value="1"/>
</dbReference>
<dbReference type="FunFam" id="3.40.50.1820:FF:000054">
    <property type="entry name" value="Alpha/beta-Hydrolases superfamily protein"/>
    <property type="match status" value="1"/>
</dbReference>
<keyword evidence="3" id="KW-1185">Reference proteome</keyword>
<evidence type="ECO:0000313" key="3">
    <source>
        <dbReference type="Proteomes" id="UP001346149"/>
    </source>
</evidence>